<keyword evidence="1" id="KW-0677">Repeat</keyword>
<feature type="repeat" description="TPR" evidence="3">
    <location>
        <begin position="173"/>
        <end position="206"/>
    </location>
</feature>
<evidence type="ECO:0000256" key="1">
    <source>
        <dbReference type="ARBA" id="ARBA00022737"/>
    </source>
</evidence>
<keyword evidence="2 3" id="KW-0802">TPR repeat</keyword>
<name>A0ABT6AQY5_9BURK</name>
<dbReference type="RefSeq" id="WP_276265938.1">
    <property type="nucleotide sequence ID" value="NZ_JARJLM010000324.1"/>
</dbReference>
<reference evidence="4 5" key="1">
    <citation type="submission" date="2023-03" db="EMBL/GenBank/DDBJ databases">
        <title>Draft assemblies of triclosan tolerant bacteria isolated from returned activated sludge.</title>
        <authorList>
            <person name="Van Hamelsveld S."/>
        </authorList>
    </citation>
    <scope>NUCLEOTIDE SEQUENCE [LARGE SCALE GENOMIC DNA]</scope>
    <source>
        <strain evidence="4 5">GW210010_S58</strain>
    </source>
</reference>
<dbReference type="SUPFAM" id="SSF48452">
    <property type="entry name" value="TPR-like"/>
    <property type="match status" value="1"/>
</dbReference>
<sequence length="274" mass="30377">MPTYTYTLREIQAMLGISRGIASRLIAAGIVTPARGPRREFLFTFRDVVMLRTAHSLRAANIPGRRILRALARLKTSQGSEQPLSGVRIVAVGNEVVVREGNRQWHVESGQQLMDFNAQAGSTASATVAPLQRQAPTDSAAGWFRAACDLESASPAEAEAVYRQAIAADPDYLDAYLNLGCMLCDAKRYADAVDLYRNALARLPDEALVHFNLAVAQEDDGRRQEALASYERCIALQPDFADAHFNAARLHQELGDTRRAIRHFNRYRKLQPRA</sequence>
<dbReference type="EMBL" id="JARJLM010000324">
    <property type="protein sequence ID" value="MDF3835041.1"/>
    <property type="molecule type" value="Genomic_DNA"/>
</dbReference>
<evidence type="ECO:0000256" key="3">
    <source>
        <dbReference type="PROSITE-ProRule" id="PRU00339"/>
    </source>
</evidence>
<accession>A0ABT6AQY5</accession>
<proteinExistence type="predicted"/>
<dbReference type="Pfam" id="PF14559">
    <property type="entry name" value="TPR_19"/>
    <property type="match status" value="1"/>
</dbReference>
<dbReference type="Gene3D" id="1.25.40.10">
    <property type="entry name" value="Tetratricopeptide repeat domain"/>
    <property type="match status" value="1"/>
</dbReference>
<evidence type="ECO:0000313" key="5">
    <source>
        <dbReference type="Proteomes" id="UP001216674"/>
    </source>
</evidence>
<evidence type="ECO:0000256" key="2">
    <source>
        <dbReference type="ARBA" id="ARBA00022803"/>
    </source>
</evidence>
<dbReference type="InterPro" id="IPR019734">
    <property type="entry name" value="TPR_rpt"/>
</dbReference>
<dbReference type="PROSITE" id="PS50005">
    <property type="entry name" value="TPR"/>
    <property type="match status" value="2"/>
</dbReference>
<feature type="repeat" description="TPR" evidence="3">
    <location>
        <begin position="207"/>
        <end position="240"/>
    </location>
</feature>
<protein>
    <submittedName>
        <fullName evidence="4">Tetratricopeptide repeat protein</fullName>
    </submittedName>
</protein>
<dbReference type="SMART" id="SM00028">
    <property type="entry name" value="TPR"/>
    <property type="match status" value="4"/>
</dbReference>
<dbReference type="PANTHER" id="PTHR45586">
    <property type="entry name" value="TPR REPEAT-CONTAINING PROTEIN PA4667"/>
    <property type="match status" value="1"/>
</dbReference>
<keyword evidence="5" id="KW-1185">Reference proteome</keyword>
<dbReference type="PANTHER" id="PTHR45586:SF1">
    <property type="entry name" value="LIPOPOLYSACCHARIDE ASSEMBLY PROTEIN B"/>
    <property type="match status" value="1"/>
</dbReference>
<dbReference type="Pfam" id="PF13432">
    <property type="entry name" value="TPR_16"/>
    <property type="match status" value="1"/>
</dbReference>
<gene>
    <name evidence="4" type="ORF">P3W85_19060</name>
</gene>
<dbReference type="Proteomes" id="UP001216674">
    <property type="component" value="Unassembled WGS sequence"/>
</dbReference>
<dbReference type="InterPro" id="IPR051012">
    <property type="entry name" value="CellSynth/LPSAsmb/PSIAsmb"/>
</dbReference>
<comment type="caution">
    <text evidence="4">The sequence shown here is derived from an EMBL/GenBank/DDBJ whole genome shotgun (WGS) entry which is preliminary data.</text>
</comment>
<dbReference type="InterPro" id="IPR011990">
    <property type="entry name" value="TPR-like_helical_dom_sf"/>
</dbReference>
<organism evidence="4 5">
    <name type="scientific">Cupriavidus basilensis</name>
    <dbReference type="NCBI Taxonomy" id="68895"/>
    <lineage>
        <taxon>Bacteria</taxon>
        <taxon>Pseudomonadati</taxon>
        <taxon>Pseudomonadota</taxon>
        <taxon>Betaproteobacteria</taxon>
        <taxon>Burkholderiales</taxon>
        <taxon>Burkholderiaceae</taxon>
        <taxon>Cupriavidus</taxon>
    </lineage>
</organism>
<dbReference type="PROSITE" id="PS50293">
    <property type="entry name" value="TPR_REGION"/>
    <property type="match status" value="1"/>
</dbReference>
<evidence type="ECO:0000313" key="4">
    <source>
        <dbReference type="EMBL" id="MDF3835041.1"/>
    </source>
</evidence>